<keyword evidence="3 6" id="KW-0812">Transmembrane</keyword>
<feature type="transmembrane region" description="Helical" evidence="6">
    <location>
        <begin position="80"/>
        <end position="103"/>
    </location>
</feature>
<evidence type="ECO:0000313" key="8">
    <source>
        <dbReference type="EMBL" id="SOD92208.1"/>
    </source>
</evidence>
<dbReference type="PROSITE" id="PS50850">
    <property type="entry name" value="MFS"/>
    <property type="match status" value="1"/>
</dbReference>
<reference evidence="9" key="1">
    <citation type="submission" date="2017-09" db="EMBL/GenBank/DDBJ databases">
        <authorList>
            <person name="Varghese N."/>
            <person name="Submissions S."/>
        </authorList>
    </citation>
    <scope>NUCLEOTIDE SEQUENCE [LARGE SCALE GENOMIC DNA]</scope>
    <source>
        <strain evidence="9">USBA 140</strain>
    </source>
</reference>
<feature type="transmembrane region" description="Helical" evidence="6">
    <location>
        <begin position="291"/>
        <end position="314"/>
    </location>
</feature>
<dbReference type="InterPro" id="IPR050189">
    <property type="entry name" value="MFS_Efflux_Transporters"/>
</dbReference>
<feature type="transmembrane region" description="Helical" evidence="6">
    <location>
        <begin position="360"/>
        <end position="381"/>
    </location>
</feature>
<feature type="transmembrane region" description="Helical" evidence="6">
    <location>
        <begin position="193"/>
        <end position="220"/>
    </location>
</feature>
<feature type="transmembrane region" description="Helical" evidence="6">
    <location>
        <begin position="26"/>
        <end position="46"/>
    </location>
</feature>
<dbReference type="PANTHER" id="PTHR43124:SF3">
    <property type="entry name" value="CHLORAMPHENICOL EFFLUX PUMP RV0191"/>
    <property type="match status" value="1"/>
</dbReference>
<keyword evidence="4 6" id="KW-1133">Transmembrane helix</keyword>
<evidence type="ECO:0000256" key="4">
    <source>
        <dbReference type="ARBA" id="ARBA00022989"/>
    </source>
</evidence>
<sequence length="388" mass="39549">MVGVFTFPALLPGFMAEWRLSNTEAGWISGVFFAAFAAAAPVLVALTDRLDARRIYMVGAALTALSCAGFALFADGFWPAMLFRALGGAGLAGTYMPGLRVLVDRAPATARARVVPLYTACFSLGTAASYAVSAAAAEWLGWRAAFVLAAGAAVAALVIVLALRPVDPPPQAEPGRLLDFRPVFRNRAAMGYVLGYVAHMWELFAYRAWVVGFLAAAAALPGADGAGWSGGVLSPTGVASLGAVIAFACSIGGAEVATRLGRGRGGMVYMVLSGTAAFAMGPAAAVSYPLAAVAMLVYIGLIQLDSAALTTGAVEQAEDGRRGATLAVHSLLGFGAAFVGPLAVGMVLDAAAGQGAVTWTWAFAAIGAVGLLGPLAMAWGLRWSVTKP</sequence>
<feature type="transmembrane region" description="Helical" evidence="6">
    <location>
        <begin position="115"/>
        <end position="136"/>
    </location>
</feature>
<keyword evidence="5 6" id="KW-0472">Membrane</keyword>
<dbReference type="Gene3D" id="1.20.1250.20">
    <property type="entry name" value="MFS general substrate transporter like domains"/>
    <property type="match status" value="1"/>
</dbReference>
<dbReference type="CDD" id="cd06174">
    <property type="entry name" value="MFS"/>
    <property type="match status" value="1"/>
</dbReference>
<gene>
    <name evidence="8" type="ORF">SAMN05421508_102319</name>
</gene>
<dbReference type="SUPFAM" id="SSF103473">
    <property type="entry name" value="MFS general substrate transporter"/>
    <property type="match status" value="1"/>
</dbReference>
<dbReference type="AlphaFoldDB" id="A0A286G9L8"/>
<name>A0A286G9L8_9PROT</name>
<keyword evidence="9" id="KW-1185">Reference proteome</keyword>
<dbReference type="GO" id="GO:0005886">
    <property type="term" value="C:plasma membrane"/>
    <property type="evidence" value="ECO:0007669"/>
    <property type="project" value="UniProtKB-SubCell"/>
</dbReference>
<dbReference type="GO" id="GO:0022857">
    <property type="term" value="F:transmembrane transporter activity"/>
    <property type="evidence" value="ECO:0007669"/>
    <property type="project" value="InterPro"/>
</dbReference>
<evidence type="ECO:0000256" key="5">
    <source>
        <dbReference type="ARBA" id="ARBA00023136"/>
    </source>
</evidence>
<feature type="transmembrane region" description="Helical" evidence="6">
    <location>
        <begin position="266"/>
        <end position="285"/>
    </location>
</feature>
<protein>
    <submittedName>
        <fullName evidence="8">Predicted arabinose efflux permease, MFS family</fullName>
    </submittedName>
</protein>
<feature type="transmembrane region" description="Helical" evidence="6">
    <location>
        <begin position="232"/>
        <end position="254"/>
    </location>
</feature>
<evidence type="ECO:0000259" key="7">
    <source>
        <dbReference type="PROSITE" id="PS50850"/>
    </source>
</evidence>
<evidence type="ECO:0000256" key="2">
    <source>
        <dbReference type="ARBA" id="ARBA00022475"/>
    </source>
</evidence>
<feature type="transmembrane region" description="Helical" evidence="6">
    <location>
        <begin position="326"/>
        <end position="348"/>
    </location>
</feature>
<evidence type="ECO:0000313" key="9">
    <source>
        <dbReference type="Proteomes" id="UP000219621"/>
    </source>
</evidence>
<evidence type="ECO:0000256" key="3">
    <source>
        <dbReference type="ARBA" id="ARBA00022692"/>
    </source>
</evidence>
<keyword evidence="2" id="KW-1003">Cell membrane</keyword>
<dbReference type="EMBL" id="OCNJ01000002">
    <property type="protein sequence ID" value="SOD92208.1"/>
    <property type="molecule type" value="Genomic_DNA"/>
</dbReference>
<dbReference type="InterPro" id="IPR011701">
    <property type="entry name" value="MFS"/>
</dbReference>
<comment type="subcellular location">
    <subcellularLocation>
        <location evidence="1">Cell membrane</location>
        <topology evidence="1">Multi-pass membrane protein</topology>
    </subcellularLocation>
</comment>
<proteinExistence type="predicted"/>
<accession>A0A286G9L8</accession>
<feature type="transmembrane region" description="Helical" evidence="6">
    <location>
        <begin position="142"/>
        <end position="163"/>
    </location>
</feature>
<evidence type="ECO:0000256" key="6">
    <source>
        <dbReference type="SAM" id="Phobius"/>
    </source>
</evidence>
<dbReference type="InterPro" id="IPR020846">
    <property type="entry name" value="MFS_dom"/>
</dbReference>
<feature type="domain" description="Major facilitator superfamily (MFS) profile" evidence="7">
    <location>
        <begin position="1"/>
        <end position="385"/>
    </location>
</feature>
<dbReference type="PANTHER" id="PTHR43124">
    <property type="entry name" value="PURINE EFFLUX PUMP PBUE"/>
    <property type="match status" value="1"/>
</dbReference>
<dbReference type="Pfam" id="PF07690">
    <property type="entry name" value="MFS_1"/>
    <property type="match status" value="1"/>
</dbReference>
<evidence type="ECO:0000256" key="1">
    <source>
        <dbReference type="ARBA" id="ARBA00004651"/>
    </source>
</evidence>
<dbReference type="InterPro" id="IPR036259">
    <property type="entry name" value="MFS_trans_sf"/>
</dbReference>
<dbReference type="Proteomes" id="UP000219621">
    <property type="component" value="Unassembled WGS sequence"/>
</dbReference>
<organism evidence="8 9">
    <name type="scientific">Caenispirillum bisanense</name>
    <dbReference type="NCBI Taxonomy" id="414052"/>
    <lineage>
        <taxon>Bacteria</taxon>
        <taxon>Pseudomonadati</taxon>
        <taxon>Pseudomonadota</taxon>
        <taxon>Alphaproteobacteria</taxon>
        <taxon>Rhodospirillales</taxon>
        <taxon>Novispirillaceae</taxon>
        <taxon>Caenispirillum</taxon>
    </lineage>
</organism>
<feature type="transmembrane region" description="Helical" evidence="6">
    <location>
        <begin position="55"/>
        <end position="74"/>
    </location>
</feature>